<comment type="caution">
    <text evidence="6">The sequence shown here is derived from an EMBL/GenBank/DDBJ whole genome shotgun (WGS) entry which is preliminary data.</text>
</comment>
<dbReference type="SMART" id="SM00054">
    <property type="entry name" value="EFh"/>
    <property type="match status" value="2"/>
</dbReference>
<dbReference type="InterPro" id="IPR035927">
    <property type="entry name" value="DUSP-like_sf"/>
</dbReference>
<reference evidence="7" key="1">
    <citation type="journal article" date="2023" name="Commun. Biol.">
        <title>Genome analysis of Parmales, the sister group of diatoms, reveals the evolutionary specialization of diatoms from phago-mixotrophs to photoautotrophs.</title>
        <authorList>
            <person name="Ban H."/>
            <person name="Sato S."/>
            <person name="Yoshikawa S."/>
            <person name="Yamada K."/>
            <person name="Nakamura Y."/>
            <person name="Ichinomiya M."/>
            <person name="Sato N."/>
            <person name="Blanc-Mathieu R."/>
            <person name="Endo H."/>
            <person name="Kuwata A."/>
            <person name="Ogata H."/>
        </authorList>
    </citation>
    <scope>NUCLEOTIDE SEQUENCE [LARGE SCALE GENOMIC DNA]</scope>
    <source>
        <strain evidence="7">NIES 3700</strain>
    </source>
</reference>
<dbReference type="InterPro" id="IPR008936">
    <property type="entry name" value="Rho_GTPase_activation_prot"/>
</dbReference>
<feature type="region of interest" description="Disordered" evidence="2">
    <location>
        <begin position="348"/>
        <end position="370"/>
    </location>
</feature>
<feature type="compositionally biased region" description="Polar residues" evidence="2">
    <location>
        <begin position="357"/>
        <end position="370"/>
    </location>
</feature>
<dbReference type="Gene3D" id="1.10.238.10">
    <property type="entry name" value="EF-hand"/>
    <property type="match status" value="1"/>
</dbReference>
<dbReference type="InterPro" id="IPR002048">
    <property type="entry name" value="EF_hand_dom"/>
</dbReference>
<feature type="domain" description="EF-hand" evidence="3">
    <location>
        <begin position="26"/>
        <end position="61"/>
    </location>
</feature>
<feature type="domain" description="DUSP" evidence="5">
    <location>
        <begin position="387"/>
        <end position="499"/>
    </location>
</feature>
<dbReference type="Gene3D" id="1.10.555.10">
    <property type="entry name" value="Rho GTPase activation protein"/>
    <property type="match status" value="1"/>
</dbReference>
<dbReference type="Pfam" id="PF06337">
    <property type="entry name" value="DUSP"/>
    <property type="match status" value="1"/>
</dbReference>
<feature type="region of interest" description="Disordered" evidence="2">
    <location>
        <begin position="635"/>
        <end position="656"/>
    </location>
</feature>
<dbReference type="EMBL" id="BRXW01000346">
    <property type="protein sequence ID" value="GMI18783.1"/>
    <property type="molecule type" value="Genomic_DNA"/>
</dbReference>
<dbReference type="CDD" id="cd00051">
    <property type="entry name" value="EFh"/>
    <property type="match status" value="1"/>
</dbReference>
<evidence type="ECO:0000256" key="2">
    <source>
        <dbReference type="SAM" id="MobiDB-lite"/>
    </source>
</evidence>
<feature type="domain" description="Rho-GAP" evidence="4">
    <location>
        <begin position="141"/>
        <end position="337"/>
    </location>
</feature>
<dbReference type="PROSITE" id="PS50222">
    <property type="entry name" value="EF_HAND_2"/>
    <property type="match status" value="2"/>
</dbReference>
<dbReference type="InterPro" id="IPR018247">
    <property type="entry name" value="EF_Hand_1_Ca_BS"/>
</dbReference>
<dbReference type="InterPro" id="IPR011992">
    <property type="entry name" value="EF-hand-dom_pair"/>
</dbReference>
<gene>
    <name evidence="6" type="ORF">TrLO_g13318</name>
</gene>
<dbReference type="Pfam" id="PF13499">
    <property type="entry name" value="EF-hand_7"/>
    <property type="match status" value="1"/>
</dbReference>
<organism evidence="6 7">
    <name type="scientific">Triparma laevis f. longispina</name>
    <dbReference type="NCBI Taxonomy" id="1714387"/>
    <lineage>
        <taxon>Eukaryota</taxon>
        <taxon>Sar</taxon>
        <taxon>Stramenopiles</taxon>
        <taxon>Ochrophyta</taxon>
        <taxon>Bolidophyceae</taxon>
        <taxon>Parmales</taxon>
        <taxon>Triparmaceae</taxon>
        <taxon>Triparma</taxon>
    </lineage>
</organism>
<dbReference type="GO" id="GO:0004843">
    <property type="term" value="F:cysteine-type deubiquitinase activity"/>
    <property type="evidence" value="ECO:0007669"/>
    <property type="project" value="InterPro"/>
</dbReference>
<dbReference type="SUPFAM" id="SSF47473">
    <property type="entry name" value="EF-hand"/>
    <property type="match status" value="1"/>
</dbReference>
<dbReference type="AlphaFoldDB" id="A0A9W7L0H8"/>
<evidence type="ECO:0000313" key="7">
    <source>
        <dbReference type="Proteomes" id="UP001165122"/>
    </source>
</evidence>
<dbReference type="PROSITE" id="PS51283">
    <property type="entry name" value="DUSP"/>
    <property type="match status" value="1"/>
</dbReference>
<dbReference type="OrthoDB" id="186625at2759"/>
<dbReference type="Proteomes" id="UP001165122">
    <property type="component" value="Unassembled WGS sequence"/>
</dbReference>
<keyword evidence="7" id="KW-1185">Reference proteome</keyword>
<accession>A0A9W7L0H8</accession>
<name>A0A9W7L0H8_9STRA</name>
<dbReference type="Pfam" id="PF00620">
    <property type="entry name" value="RhoGAP"/>
    <property type="match status" value="1"/>
</dbReference>
<protein>
    <recommendedName>
        <fullName evidence="8">Calmodulin</fullName>
    </recommendedName>
</protein>
<dbReference type="InterPro" id="IPR006615">
    <property type="entry name" value="Pept_C19_DUSP"/>
</dbReference>
<dbReference type="GO" id="GO:0007165">
    <property type="term" value="P:signal transduction"/>
    <property type="evidence" value="ECO:0007669"/>
    <property type="project" value="InterPro"/>
</dbReference>
<sequence>MRGHTDSTARRSSLGRPTTIDRAALDAPFDTDRVFAAIDLSSDGFISVSELHIGLMSVTGQALSSEEAEKLVEKFDKNKDGQLNLEEFKMLCANQGKGKGFKGVFRAKPTKFKSEVMLSRETILAKELTKANPNSKPITVSDLRLLKPINQHSIMSLVYGLRFVESDFSCPGLYRMRGTKSKTKPGKLQEMLESGKRVSINEFREVVGDAAAPVASAIAELILSFAPLISYDLYDDILDCKSPKDLRNFFETNSPPNGNRLSQPSLDFLGSFCIHLYDMCKFKDRNGMDVDQLCAPLSTLLLRRNEDVELDASKEVKENNARWKTFRMLVNNAEYLFIERDEFLWGSRNRPDPERAQGSSDSQPYNPSSIKNLQIKQVDNSMSGDMTKADEASSIMKAGDSDTSPYTWYIVPSKFIHYWLAYTSVKETMVEGVSERPKKLDNTMLLGVQKDTKMWYLKEGIKLASDEYAGDYRLVNKQTYMKFCEMYPGSGPIIFVDSVDRNDMTQYYIDQRQSEYARTRKVTDQNEFDEFTTDDHVFKRNEGPDGLNALQYVYRNSGLEDIIRGSAEALGLVEEDDYGEGVKEEEKVPEAVAEANNKWGEEGKGGGMTEEDHHQELELLLNEADEVQQRKSKVVIDIDNPAEPPTVLSKAVSFST</sequence>
<dbReference type="SUPFAM" id="SSF143791">
    <property type="entry name" value="DUSP-like"/>
    <property type="match status" value="1"/>
</dbReference>
<dbReference type="Gene3D" id="3.30.2230.10">
    <property type="entry name" value="DUSP-like"/>
    <property type="match status" value="1"/>
</dbReference>
<dbReference type="InterPro" id="IPR000198">
    <property type="entry name" value="RhoGAP_dom"/>
</dbReference>
<dbReference type="SUPFAM" id="SSF48350">
    <property type="entry name" value="GTPase activation domain, GAP"/>
    <property type="match status" value="1"/>
</dbReference>
<dbReference type="PROSITE" id="PS50238">
    <property type="entry name" value="RHOGAP"/>
    <property type="match status" value="1"/>
</dbReference>
<keyword evidence="1" id="KW-0106">Calcium</keyword>
<proteinExistence type="predicted"/>
<evidence type="ECO:0000313" key="6">
    <source>
        <dbReference type="EMBL" id="GMI18783.1"/>
    </source>
</evidence>
<evidence type="ECO:0000259" key="4">
    <source>
        <dbReference type="PROSITE" id="PS50238"/>
    </source>
</evidence>
<evidence type="ECO:0000256" key="1">
    <source>
        <dbReference type="ARBA" id="ARBA00022837"/>
    </source>
</evidence>
<dbReference type="SMART" id="SM00324">
    <property type="entry name" value="RhoGAP"/>
    <property type="match status" value="1"/>
</dbReference>
<feature type="domain" description="EF-hand" evidence="3">
    <location>
        <begin position="63"/>
        <end position="98"/>
    </location>
</feature>
<dbReference type="PROSITE" id="PS00018">
    <property type="entry name" value="EF_HAND_1"/>
    <property type="match status" value="2"/>
</dbReference>
<evidence type="ECO:0008006" key="8">
    <source>
        <dbReference type="Google" id="ProtNLM"/>
    </source>
</evidence>
<evidence type="ECO:0000259" key="5">
    <source>
        <dbReference type="PROSITE" id="PS51283"/>
    </source>
</evidence>
<dbReference type="GO" id="GO:0005509">
    <property type="term" value="F:calcium ion binding"/>
    <property type="evidence" value="ECO:0007669"/>
    <property type="project" value="InterPro"/>
</dbReference>
<evidence type="ECO:0000259" key="3">
    <source>
        <dbReference type="PROSITE" id="PS50222"/>
    </source>
</evidence>